<comment type="caution">
    <text evidence="4">The sequence shown here is derived from an EMBL/GenBank/DDBJ whole genome shotgun (WGS) entry which is preliminary data.</text>
</comment>
<keyword evidence="5" id="KW-1185">Reference proteome</keyword>
<feature type="non-terminal residue" evidence="4">
    <location>
        <position position="1"/>
    </location>
</feature>
<dbReference type="InterPro" id="IPR046848">
    <property type="entry name" value="E_motif"/>
</dbReference>
<dbReference type="FunFam" id="1.25.40.10:FF:000031">
    <property type="entry name" value="Pentatricopeptide repeat-containing protein mitochondrial"/>
    <property type="match status" value="1"/>
</dbReference>
<feature type="repeat" description="PPR" evidence="2">
    <location>
        <begin position="148"/>
        <end position="182"/>
    </location>
</feature>
<dbReference type="Gene3D" id="1.25.40.10">
    <property type="entry name" value="Tetratricopeptide repeat domain"/>
    <property type="match status" value="4"/>
</dbReference>
<dbReference type="NCBIfam" id="TIGR00756">
    <property type="entry name" value="PPR"/>
    <property type="match status" value="6"/>
</dbReference>
<feature type="repeat" description="PPR" evidence="2">
    <location>
        <begin position="448"/>
        <end position="483"/>
    </location>
</feature>
<accession>A0A7J6DMZ7</accession>
<gene>
    <name evidence="4" type="ORF">G4B88_028831</name>
</gene>
<dbReference type="FunFam" id="1.25.40.10:FF:000442">
    <property type="entry name" value="Pentatricopeptide repeat-containing protein At3g49710"/>
    <property type="match status" value="1"/>
</dbReference>
<keyword evidence="1" id="KW-0677">Repeat</keyword>
<feature type="repeat" description="PPR" evidence="2">
    <location>
        <begin position="280"/>
        <end position="310"/>
    </location>
</feature>
<proteinExistence type="predicted"/>
<evidence type="ECO:0000313" key="5">
    <source>
        <dbReference type="Proteomes" id="UP000583929"/>
    </source>
</evidence>
<dbReference type="SUPFAM" id="SSF48452">
    <property type="entry name" value="TPR-like"/>
    <property type="match status" value="1"/>
</dbReference>
<dbReference type="FunFam" id="1.25.40.10:FF:000366">
    <property type="entry name" value="Pentatricopeptide (PPR) repeat-containing protein"/>
    <property type="match status" value="1"/>
</dbReference>
<evidence type="ECO:0000256" key="2">
    <source>
        <dbReference type="PROSITE-ProRule" id="PRU00708"/>
    </source>
</evidence>
<dbReference type="AlphaFoldDB" id="A0A7J6DMZ7"/>
<dbReference type="InterPro" id="IPR011990">
    <property type="entry name" value="TPR-like_helical_dom_sf"/>
</dbReference>
<dbReference type="GO" id="GO:0006629">
    <property type="term" value="P:lipid metabolic process"/>
    <property type="evidence" value="ECO:0007669"/>
    <property type="project" value="InterPro"/>
</dbReference>
<dbReference type="Pfam" id="PF13041">
    <property type="entry name" value="PPR_2"/>
    <property type="match status" value="2"/>
</dbReference>
<name>A0A7J6DMZ7_CANSA</name>
<dbReference type="GO" id="GO:0008081">
    <property type="term" value="F:phosphoric diester hydrolase activity"/>
    <property type="evidence" value="ECO:0007669"/>
    <property type="project" value="InterPro"/>
</dbReference>
<dbReference type="InterPro" id="IPR017946">
    <property type="entry name" value="PLC-like_Pdiesterase_TIM-brl"/>
</dbReference>
<dbReference type="PANTHER" id="PTHR47926:SF465">
    <property type="entry name" value="PENTATRICOPEPTIDE REPEAT (PPR-LIKE) SUPERFAMILY PROTEIN"/>
    <property type="match status" value="1"/>
</dbReference>
<dbReference type="InterPro" id="IPR046960">
    <property type="entry name" value="PPR_At4g14850-like_plant"/>
</dbReference>
<protein>
    <recommendedName>
        <fullName evidence="3">Phosphatidylinositol-specific phospholipase C X domain-containing protein</fullName>
    </recommendedName>
</protein>
<dbReference type="SMART" id="SM00148">
    <property type="entry name" value="PLCXc"/>
    <property type="match status" value="1"/>
</dbReference>
<dbReference type="InterPro" id="IPR002885">
    <property type="entry name" value="PPR_rpt"/>
</dbReference>
<feature type="repeat" description="PPR" evidence="2">
    <location>
        <begin position="413"/>
        <end position="447"/>
    </location>
</feature>
<dbReference type="Gene3D" id="3.20.20.190">
    <property type="entry name" value="Phosphatidylinositol (PI) phosphodiesterase"/>
    <property type="match status" value="1"/>
</dbReference>
<dbReference type="GO" id="GO:0009451">
    <property type="term" value="P:RNA modification"/>
    <property type="evidence" value="ECO:0007669"/>
    <property type="project" value="InterPro"/>
</dbReference>
<feature type="repeat" description="PPR" evidence="2">
    <location>
        <begin position="311"/>
        <end position="345"/>
    </location>
</feature>
<dbReference type="PROSITE" id="PS51375">
    <property type="entry name" value="PPR"/>
    <property type="match status" value="5"/>
</dbReference>
<dbReference type="Proteomes" id="UP000583929">
    <property type="component" value="Unassembled WGS sequence"/>
</dbReference>
<dbReference type="CDD" id="cd08619">
    <property type="entry name" value="PI-PLCXDc_plant"/>
    <property type="match status" value="1"/>
</dbReference>
<dbReference type="GO" id="GO:0003723">
    <property type="term" value="F:RNA binding"/>
    <property type="evidence" value="ECO:0007669"/>
    <property type="project" value="InterPro"/>
</dbReference>
<evidence type="ECO:0000259" key="3">
    <source>
        <dbReference type="SMART" id="SM00148"/>
    </source>
</evidence>
<dbReference type="Pfam" id="PF01535">
    <property type="entry name" value="PPR"/>
    <property type="match status" value="5"/>
</dbReference>
<dbReference type="EMBL" id="JAATIQ010000818">
    <property type="protein sequence ID" value="KAF4347326.1"/>
    <property type="molecule type" value="Genomic_DNA"/>
</dbReference>
<organism evidence="4 5">
    <name type="scientific">Cannabis sativa</name>
    <name type="common">Hemp</name>
    <name type="synonym">Marijuana</name>
    <dbReference type="NCBI Taxonomy" id="3483"/>
    <lineage>
        <taxon>Eukaryota</taxon>
        <taxon>Viridiplantae</taxon>
        <taxon>Streptophyta</taxon>
        <taxon>Embryophyta</taxon>
        <taxon>Tracheophyta</taxon>
        <taxon>Spermatophyta</taxon>
        <taxon>Magnoliopsida</taxon>
        <taxon>eudicotyledons</taxon>
        <taxon>Gunneridae</taxon>
        <taxon>Pentapetalae</taxon>
        <taxon>rosids</taxon>
        <taxon>fabids</taxon>
        <taxon>Rosales</taxon>
        <taxon>Cannabaceae</taxon>
        <taxon>Cannabis</taxon>
    </lineage>
</organism>
<dbReference type="Pfam" id="PF20431">
    <property type="entry name" value="E_motif"/>
    <property type="match status" value="1"/>
</dbReference>
<evidence type="ECO:0000313" key="4">
    <source>
        <dbReference type="EMBL" id="KAF4347326.1"/>
    </source>
</evidence>
<reference evidence="4 5" key="1">
    <citation type="journal article" date="2020" name="bioRxiv">
        <title>Sequence and annotation of 42 cannabis genomes reveals extensive copy number variation in cannabinoid synthesis and pathogen resistance genes.</title>
        <authorList>
            <person name="Mckernan K.J."/>
            <person name="Helbert Y."/>
            <person name="Kane L.T."/>
            <person name="Ebling H."/>
            <person name="Zhang L."/>
            <person name="Liu B."/>
            <person name="Eaton Z."/>
            <person name="Mclaughlin S."/>
            <person name="Kingan S."/>
            <person name="Baybayan P."/>
            <person name="Concepcion G."/>
            <person name="Jordan M."/>
            <person name="Riva A."/>
            <person name="Barbazuk W."/>
            <person name="Harkins T."/>
        </authorList>
    </citation>
    <scope>NUCLEOTIDE SEQUENCE [LARGE SCALE GENOMIC DNA]</scope>
    <source>
        <strain evidence="5">cv. Jamaican Lion 4</strain>
        <tissue evidence="4">Leaf</tissue>
    </source>
</reference>
<evidence type="ECO:0000256" key="1">
    <source>
        <dbReference type="ARBA" id="ARBA00022737"/>
    </source>
</evidence>
<feature type="domain" description="Phosphatidylinositol-specific phospholipase C X" evidence="3">
    <location>
        <begin position="708"/>
        <end position="850"/>
    </location>
</feature>
<dbReference type="PANTHER" id="PTHR47926">
    <property type="entry name" value="PENTATRICOPEPTIDE REPEAT-CONTAINING PROTEIN"/>
    <property type="match status" value="1"/>
</dbReference>
<dbReference type="PROSITE" id="PS50007">
    <property type="entry name" value="PIPLC_X_DOMAIN"/>
    <property type="match status" value="1"/>
</dbReference>
<dbReference type="FunFam" id="1.25.40.10:FF:000709">
    <property type="entry name" value="Pentatricopeptide repeat-containing protein At2g21090"/>
    <property type="match status" value="1"/>
</dbReference>
<dbReference type="Pfam" id="PF00388">
    <property type="entry name" value="PI-PLC-X"/>
    <property type="match status" value="1"/>
</dbReference>
<dbReference type="InterPro" id="IPR000909">
    <property type="entry name" value="PLipase_C_PInositol-sp_X_dom"/>
</dbReference>
<dbReference type="SUPFAM" id="SSF51695">
    <property type="entry name" value="PLC-like phosphodiesterases"/>
    <property type="match status" value="1"/>
</dbReference>
<sequence length="975" mass="111425">CIDIDEESNWDISWFFPAMRSFSSPATFDQTTTLRTNLKKRYPGTKLPCVVQNLINEFSRGNISQLISSLDLLVYKGIRLPSKTLALLLQQCGNSRSLREGKWVHLHLKVTGLKRPGTLLENHLINMYFKCGSDVDARKVFDKMAVRNLYSWNNMLSGYVKMKKLKVARRMFDQMPEKDFVSWNTMVIAYAQNEWFHDALDLYRELRRASIGYNEFSFAGVLTVCVKLKELELTRQIHGQILVAGFLTNVVLSSSVVDAYTKCGEMGDARRYFDEMPLRDVLVWTTLVSGYAKWGNMKSASELFHLMPEKNPVSWTALIAGYARNGMGYEALTLFTKMIMFGFTPDQFTFSSCLCACAGIASLKQGKQIHGYLIRTNFRPNTIVVSSLIDMYTKCGSLVTAHMVFNLMGNKQEVILWNTMISALAQHGHGKEAIQMFEDLIRSGLKLDRITFVVVLNACSHSGLVQEGLRIFNSMTADHGIIPDQEHYACLIDILGRAGRFEELMNQIDKMPCEPGYQVWNSLLGVCRLHRNLELGRKAAELLIELNPELPDAYVFLSSIYAIHGRWELVEKVRQLMNKRHVRKERAVSWIEIDNKVHAFTVSDRLHPMAKAIYSVLRELASHSLNLNTKRKRRRKKEQLEHHYCLLLPCSSLILNNMGTQVSKQVERRKAIKTEKKVLVDLHQNTGEVYPGSDYQPSDRKNWMGGLNPEKLHINQIVWPGTHDSATNKIGIPLISRPFAQCQSLSIYKQLLLGTRVLDIRVQEDRRVCHGILATYSIDVVIQDVKKFLSETQSEIIILEIRTEFGHEDPPEFEKYLEEQLGEYLIHQDEHVFGKTVAELLPKRIICVWKPRKSPRPKAGSPFWHAGHLKDNWIDTDLPSTKFDSNMKHLSEQPPVTSRKFFYRVENTVTPKADNPVLCVKPVTGRIHGYARLFIAQCFAKGCGDKLQIFSTDFIEEDFVDSCVGMTHARVEGKA</sequence>